<comment type="caution">
    <text evidence="3">The sequence shown here is derived from an EMBL/GenBank/DDBJ whole genome shotgun (WGS) entry which is preliminary data.</text>
</comment>
<evidence type="ECO:0000313" key="4">
    <source>
        <dbReference type="Proteomes" id="UP000265515"/>
    </source>
</evidence>
<name>A0A388KYZ0_CHABU</name>
<dbReference type="EMBL" id="BFEA01000221">
    <property type="protein sequence ID" value="GBG75269.1"/>
    <property type="molecule type" value="Genomic_DNA"/>
</dbReference>
<feature type="region of interest" description="Disordered" evidence="2">
    <location>
        <begin position="261"/>
        <end position="289"/>
    </location>
</feature>
<gene>
    <name evidence="3" type="ORF">CBR_g19902</name>
</gene>
<keyword evidence="1" id="KW-0175">Coiled coil</keyword>
<evidence type="ECO:0000256" key="1">
    <source>
        <dbReference type="SAM" id="Coils"/>
    </source>
</evidence>
<feature type="coiled-coil region" evidence="1">
    <location>
        <begin position="309"/>
        <end position="339"/>
    </location>
</feature>
<sequence>MGSVGQAAVCLCDFQREGQAKKRPIIPSFTSPFRAASGLLSTSLNGLIKRVKVPHFNVREIGGLKYEIGRINEYGMKKGLDFEVRTYDIKEMFMQLPHEEISKAVKWVVDVCHEMGLRWIWVNNWKKQAMFGKSHGEDGWKSARLSRNSTTIGTLLVWVRGVGKAVLVSVKAELDSALGGIDGDCIRMMMSFGLSYGIHVEGEAGLAEGDRSSNSGKGSAANAFPGPGNRAYFTKEYMDILEDIKSTKVLDEAKKKIAGTNRRGGGLQISGNSGESRVPHGQSEDRSDEMKAWVSSTLGDSLKLITRKLQEVDAKANVAAAEKEELLKLRAEKAALELVVLNRGKKTSSEKRKRVMTALTAPVVATLKTNATKVRSRGSSKSRSRRVEVSSDEDGEDDDGVKQNLAPKMEKSSDLSEVKTLVTELVQGLAAQKGKQRANTPEQAPVPEHECEETEDLDLAQKPLQGEEEEVDEDDLVAYMKMRHDFYMSFHFSRVQELCKQRGVHYV</sequence>
<keyword evidence="4" id="KW-1185">Reference proteome</keyword>
<dbReference type="AlphaFoldDB" id="A0A388KYZ0"/>
<proteinExistence type="predicted"/>
<evidence type="ECO:0000256" key="2">
    <source>
        <dbReference type="SAM" id="MobiDB-lite"/>
    </source>
</evidence>
<organism evidence="3 4">
    <name type="scientific">Chara braunii</name>
    <name type="common">Braun's stonewort</name>
    <dbReference type="NCBI Taxonomy" id="69332"/>
    <lineage>
        <taxon>Eukaryota</taxon>
        <taxon>Viridiplantae</taxon>
        <taxon>Streptophyta</taxon>
        <taxon>Charophyceae</taxon>
        <taxon>Charales</taxon>
        <taxon>Characeae</taxon>
        <taxon>Chara</taxon>
    </lineage>
</organism>
<feature type="region of interest" description="Disordered" evidence="2">
    <location>
        <begin position="371"/>
        <end position="416"/>
    </location>
</feature>
<feature type="region of interest" description="Disordered" evidence="2">
    <location>
        <begin position="429"/>
        <end position="460"/>
    </location>
</feature>
<evidence type="ECO:0000313" key="3">
    <source>
        <dbReference type="EMBL" id="GBG75269.1"/>
    </source>
</evidence>
<reference evidence="3 4" key="1">
    <citation type="journal article" date="2018" name="Cell">
        <title>The Chara Genome: Secondary Complexity and Implications for Plant Terrestrialization.</title>
        <authorList>
            <person name="Nishiyama T."/>
            <person name="Sakayama H."/>
            <person name="Vries J.D."/>
            <person name="Buschmann H."/>
            <person name="Saint-Marcoux D."/>
            <person name="Ullrich K.K."/>
            <person name="Haas F.B."/>
            <person name="Vanderstraeten L."/>
            <person name="Becker D."/>
            <person name="Lang D."/>
            <person name="Vosolsobe S."/>
            <person name="Rombauts S."/>
            <person name="Wilhelmsson P.K.I."/>
            <person name="Janitza P."/>
            <person name="Kern R."/>
            <person name="Heyl A."/>
            <person name="Rumpler F."/>
            <person name="Villalobos L.I.A.C."/>
            <person name="Clay J.M."/>
            <person name="Skokan R."/>
            <person name="Toyoda A."/>
            <person name="Suzuki Y."/>
            <person name="Kagoshima H."/>
            <person name="Schijlen E."/>
            <person name="Tajeshwar N."/>
            <person name="Catarino B."/>
            <person name="Hetherington A.J."/>
            <person name="Saltykova A."/>
            <person name="Bonnot C."/>
            <person name="Breuninger H."/>
            <person name="Symeonidi A."/>
            <person name="Radhakrishnan G.V."/>
            <person name="Van Nieuwerburgh F."/>
            <person name="Deforce D."/>
            <person name="Chang C."/>
            <person name="Karol K.G."/>
            <person name="Hedrich R."/>
            <person name="Ulvskov P."/>
            <person name="Glockner G."/>
            <person name="Delwiche C.F."/>
            <person name="Petrasek J."/>
            <person name="Van de Peer Y."/>
            <person name="Friml J."/>
            <person name="Beilby M."/>
            <person name="Dolan L."/>
            <person name="Kohara Y."/>
            <person name="Sugano S."/>
            <person name="Fujiyama A."/>
            <person name="Delaux P.-M."/>
            <person name="Quint M."/>
            <person name="TheiBen G."/>
            <person name="Hagemann M."/>
            <person name="Harholt J."/>
            <person name="Dunand C."/>
            <person name="Zachgo S."/>
            <person name="Langdale J."/>
            <person name="Maumus F."/>
            <person name="Straeten D.V.D."/>
            <person name="Gould S.B."/>
            <person name="Rensing S.A."/>
        </authorList>
    </citation>
    <scope>NUCLEOTIDE SEQUENCE [LARGE SCALE GENOMIC DNA]</scope>
    <source>
        <strain evidence="3 4">S276</strain>
    </source>
</reference>
<dbReference type="Gramene" id="GBG75269">
    <property type="protein sequence ID" value="GBG75269"/>
    <property type="gene ID" value="CBR_g19902"/>
</dbReference>
<accession>A0A388KYZ0</accession>
<feature type="compositionally biased region" description="Basic residues" evidence="2">
    <location>
        <begin position="374"/>
        <end position="384"/>
    </location>
</feature>
<protein>
    <submittedName>
        <fullName evidence="3">Uncharacterized protein</fullName>
    </submittedName>
</protein>
<feature type="compositionally biased region" description="Acidic residues" evidence="2">
    <location>
        <begin position="390"/>
        <end position="399"/>
    </location>
</feature>
<dbReference type="Proteomes" id="UP000265515">
    <property type="component" value="Unassembled WGS sequence"/>
</dbReference>